<dbReference type="HAMAP" id="MF_00372">
    <property type="entry name" value="HutI"/>
    <property type="match status" value="1"/>
</dbReference>
<dbReference type="NCBIfam" id="TIGR01224">
    <property type="entry name" value="hutI"/>
    <property type="match status" value="1"/>
</dbReference>
<evidence type="ECO:0000313" key="9">
    <source>
        <dbReference type="EMBL" id="PKZ41568.1"/>
    </source>
</evidence>
<dbReference type="GO" id="GO:0008270">
    <property type="term" value="F:zinc ion binding"/>
    <property type="evidence" value="ECO:0007669"/>
    <property type="project" value="UniProtKB-UniRule"/>
</dbReference>
<feature type="binding site" evidence="7">
    <location>
        <position position="336"/>
    </location>
    <ligand>
        <name>N-formimidoyl-L-glutamate</name>
        <dbReference type="ChEBI" id="CHEBI:58928"/>
    </ligand>
</feature>
<dbReference type="GO" id="GO:0019556">
    <property type="term" value="P:L-histidine catabolic process to glutamate and formamide"/>
    <property type="evidence" value="ECO:0007669"/>
    <property type="project" value="UniProtKB-UniRule"/>
</dbReference>
<evidence type="ECO:0000256" key="2">
    <source>
        <dbReference type="ARBA" id="ARBA00022723"/>
    </source>
</evidence>
<keyword evidence="10" id="KW-1185">Reference proteome</keyword>
<dbReference type="PANTHER" id="PTHR42752">
    <property type="entry name" value="IMIDAZOLONEPROPIONASE"/>
    <property type="match status" value="1"/>
</dbReference>
<dbReference type="Pfam" id="PF01979">
    <property type="entry name" value="Amidohydro_1"/>
    <property type="match status" value="1"/>
</dbReference>
<feature type="binding site" evidence="7">
    <location>
        <position position="157"/>
    </location>
    <ligand>
        <name>4-imidazolone-5-propanoate</name>
        <dbReference type="ChEBI" id="CHEBI:77893"/>
    </ligand>
</feature>
<evidence type="ECO:0000256" key="5">
    <source>
        <dbReference type="ARBA" id="ARBA00022833"/>
    </source>
</evidence>
<proteinExistence type="inferred from homology"/>
<evidence type="ECO:0000313" key="10">
    <source>
        <dbReference type="Proteomes" id="UP000234206"/>
    </source>
</evidence>
<dbReference type="GO" id="GO:0005506">
    <property type="term" value="F:iron ion binding"/>
    <property type="evidence" value="ECO:0007669"/>
    <property type="project" value="UniProtKB-UniRule"/>
</dbReference>
<dbReference type="Gene3D" id="2.30.40.10">
    <property type="entry name" value="Urease, subunit C, domain 1"/>
    <property type="match status" value="1"/>
</dbReference>
<keyword evidence="6 7" id="KW-0408">Iron</keyword>
<comment type="subcellular location">
    <subcellularLocation>
        <location evidence="7">Cytoplasm</location>
    </subcellularLocation>
</comment>
<dbReference type="GO" id="GO:0019557">
    <property type="term" value="P:L-histidine catabolic process to glutamate and formate"/>
    <property type="evidence" value="ECO:0007669"/>
    <property type="project" value="UniProtKB-UniPathway"/>
</dbReference>
<comment type="caution">
    <text evidence="9">The sequence shown here is derived from an EMBL/GenBank/DDBJ whole genome shotgun (WGS) entry which is preliminary data.</text>
</comment>
<dbReference type="InterPro" id="IPR005920">
    <property type="entry name" value="HutI"/>
</dbReference>
<dbReference type="PANTHER" id="PTHR42752:SF1">
    <property type="entry name" value="IMIDAZOLONEPROPIONASE-RELATED"/>
    <property type="match status" value="1"/>
</dbReference>
<dbReference type="InterPro" id="IPR011059">
    <property type="entry name" value="Metal-dep_hydrolase_composite"/>
</dbReference>
<dbReference type="OrthoDB" id="9776455at2"/>
<evidence type="ECO:0000256" key="4">
    <source>
        <dbReference type="ARBA" id="ARBA00022808"/>
    </source>
</evidence>
<evidence type="ECO:0000256" key="1">
    <source>
        <dbReference type="ARBA" id="ARBA00012864"/>
    </source>
</evidence>
<keyword evidence="3 7" id="KW-0378">Hydrolase</keyword>
<evidence type="ECO:0000259" key="8">
    <source>
        <dbReference type="Pfam" id="PF01979"/>
    </source>
</evidence>
<dbReference type="InterPro" id="IPR032466">
    <property type="entry name" value="Metal_Hydrolase"/>
</dbReference>
<accession>A0A2I1PAB3</accession>
<dbReference type="SUPFAM" id="SSF51338">
    <property type="entry name" value="Composite domain of metallo-dependent hydrolases"/>
    <property type="match status" value="1"/>
</dbReference>
<dbReference type="RefSeq" id="WP_101849618.1">
    <property type="nucleotide sequence ID" value="NZ_PKIZ01000011.1"/>
</dbReference>
<keyword evidence="7" id="KW-0963">Cytoplasm</keyword>
<dbReference type="EMBL" id="PKIZ01000011">
    <property type="protein sequence ID" value="PKZ41568.1"/>
    <property type="molecule type" value="Genomic_DNA"/>
</dbReference>
<comment type="pathway">
    <text evidence="7">Amino-acid degradation; L-histidine degradation into L-glutamate; N-formimidoyl-L-glutamate from L-histidine: step 3/3.</text>
</comment>
<comment type="function">
    <text evidence="7">Catalyzes the hydrolytic cleavage of the carbon-nitrogen bond in imidazolone-5-propanoate to yield N-formimidoyl-L-glutamate. It is the third step in the universal histidine degradation pathway.</text>
</comment>
<protein>
    <recommendedName>
        <fullName evidence="1 7">Imidazolonepropionase</fullName>
        <ecNumber evidence="1 7">3.5.2.7</ecNumber>
    </recommendedName>
    <alternativeName>
        <fullName evidence="7">Imidazolone-5-propionate hydrolase</fullName>
    </alternativeName>
</protein>
<keyword evidence="2 7" id="KW-0479">Metal-binding</keyword>
<keyword evidence="4 7" id="KW-0369">Histidine metabolism</keyword>
<feature type="binding site" evidence="7">
    <location>
        <position position="184"/>
    </location>
    <ligand>
        <name>4-imidazolone-5-propanoate</name>
        <dbReference type="ChEBI" id="CHEBI:77893"/>
    </ligand>
</feature>
<dbReference type="Gene3D" id="3.20.20.140">
    <property type="entry name" value="Metal-dependent hydrolases"/>
    <property type="match status" value="1"/>
</dbReference>
<feature type="binding site" evidence="7">
    <location>
        <position position="90"/>
    </location>
    <ligand>
        <name>Fe(3+)</name>
        <dbReference type="ChEBI" id="CHEBI:29034"/>
    </ligand>
</feature>
<reference evidence="9 10" key="1">
    <citation type="submission" date="2017-12" db="EMBL/GenBank/DDBJ databases">
        <title>Phylogenetic diversity of female urinary microbiome.</title>
        <authorList>
            <person name="Thomas-White K."/>
            <person name="Wolfe A.J."/>
        </authorList>
    </citation>
    <scope>NUCLEOTIDE SEQUENCE [LARGE SCALE GENOMIC DNA]</scope>
    <source>
        <strain evidence="9 10">UMB1298</strain>
    </source>
</reference>
<feature type="binding site" evidence="7">
    <location>
        <position position="254"/>
    </location>
    <ligand>
        <name>Fe(3+)</name>
        <dbReference type="ChEBI" id="CHEBI:29034"/>
    </ligand>
</feature>
<dbReference type="SUPFAM" id="SSF51556">
    <property type="entry name" value="Metallo-dependent hydrolases"/>
    <property type="match status" value="1"/>
</dbReference>
<dbReference type="GO" id="GO:0050480">
    <property type="term" value="F:imidazolonepropionase activity"/>
    <property type="evidence" value="ECO:0007669"/>
    <property type="project" value="UniProtKB-UniRule"/>
</dbReference>
<dbReference type="AlphaFoldDB" id="A0A2I1PAB3"/>
<feature type="binding site" evidence="7">
    <location>
        <position position="99"/>
    </location>
    <ligand>
        <name>4-imidazolone-5-propanoate</name>
        <dbReference type="ChEBI" id="CHEBI:77893"/>
    </ligand>
</feature>
<feature type="binding site" evidence="7">
    <location>
        <position position="334"/>
    </location>
    <ligand>
        <name>Zn(2+)</name>
        <dbReference type="ChEBI" id="CHEBI:29105"/>
    </ligand>
</feature>
<feature type="binding site" evidence="7">
    <location>
        <position position="92"/>
    </location>
    <ligand>
        <name>Fe(3+)</name>
        <dbReference type="ChEBI" id="CHEBI:29034"/>
    </ligand>
</feature>
<feature type="binding site" evidence="7">
    <location>
        <position position="254"/>
    </location>
    <ligand>
        <name>Zn(2+)</name>
        <dbReference type="ChEBI" id="CHEBI:29105"/>
    </ligand>
</feature>
<dbReference type="EC" id="3.5.2.7" evidence="1 7"/>
<evidence type="ECO:0000256" key="7">
    <source>
        <dbReference type="HAMAP-Rule" id="MF_00372"/>
    </source>
</evidence>
<keyword evidence="5 7" id="KW-0862">Zinc</keyword>
<sequence length="416" mass="43829">MGMLITDIAELVTNDPTHPDSLDALGRATGADAMHAGLGVIRDAAVVVGSDAEGEPTTIQWVGRAADAPQADWAVSVEGSAVIPGFVDSHSHLWFAGDRSAEFAARMAGQAYDGGGIATTIEATRAARPADVAELVRRRLAEMRAQGTTTVEVKTGYGLDVATEAEAARRLREVTDEVTFLGAHVVPPEYRDGEAGSREGYLDLVCGEMLREVTPHVRWVDVFCEPNSPYSFTGEESRRVLEAGRDAGMGLRLHGNQLGEGPGAQLAVEFGAAAVDHCTYLSDADVEALAGSWADGADGTVAGLLPGVEFSTKHPYIDARRLIDAGAKVALASDCNPGTCYSSSMPFMIAMAVREMGMTPAEALQAATVGGALSLRREDVGAVRVGMRADLARIDGPSWLHIPYRMGVPVVRALEV</sequence>
<dbReference type="Proteomes" id="UP000234206">
    <property type="component" value="Unassembled WGS sequence"/>
</dbReference>
<gene>
    <name evidence="7" type="primary">hutI</name>
    <name evidence="9" type="ORF">CYJ76_06710</name>
</gene>
<comment type="similarity">
    <text evidence="7">Belongs to the metallo-dependent hydrolases superfamily. HutI family.</text>
</comment>
<comment type="cofactor">
    <cofactor evidence="7">
        <name>Zn(2+)</name>
        <dbReference type="ChEBI" id="CHEBI:29105"/>
    </cofactor>
    <cofactor evidence="7">
        <name>Fe(3+)</name>
        <dbReference type="ChEBI" id="CHEBI:29034"/>
    </cofactor>
    <text evidence="7">Binds 1 zinc or iron ion per subunit.</text>
</comment>
<organism evidence="9 10">
    <name type="scientific">Kytococcus schroeteri</name>
    <dbReference type="NCBI Taxonomy" id="138300"/>
    <lineage>
        <taxon>Bacteria</taxon>
        <taxon>Bacillati</taxon>
        <taxon>Actinomycetota</taxon>
        <taxon>Actinomycetes</taxon>
        <taxon>Micrococcales</taxon>
        <taxon>Kytococcaceae</taxon>
        <taxon>Kytococcus</taxon>
    </lineage>
</organism>
<name>A0A2I1PAB3_9MICO</name>
<feature type="binding site" evidence="7">
    <location>
        <position position="257"/>
    </location>
    <ligand>
        <name>4-imidazolone-5-propanoate</name>
        <dbReference type="ChEBI" id="CHEBI:77893"/>
    </ligand>
</feature>
<feature type="binding site" evidence="7">
    <location>
        <position position="92"/>
    </location>
    <ligand>
        <name>Zn(2+)</name>
        <dbReference type="ChEBI" id="CHEBI:29105"/>
    </ligand>
</feature>
<feature type="binding site" evidence="7">
    <location>
        <position position="338"/>
    </location>
    <ligand>
        <name>N-formimidoyl-L-glutamate</name>
        <dbReference type="ChEBI" id="CHEBI:58928"/>
    </ligand>
</feature>
<feature type="binding site" evidence="7">
    <location>
        <position position="157"/>
    </location>
    <ligand>
        <name>N-formimidoyl-L-glutamate</name>
        <dbReference type="ChEBI" id="CHEBI:58928"/>
    </ligand>
</feature>
<evidence type="ECO:0000256" key="6">
    <source>
        <dbReference type="ARBA" id="ARBA00023004"/>
    </source>
</evidence>
<feature type="binding site" evidence="7">
    <location>
        <position position="90"/>
    </location>
    <ligand>
        <name>Zn(2+)</name>
        <dbReference type="ChEBI" id="CHEBI:29105"/>
    </ligand>
</feature>
<feature type="binding site" evidence="7">
    <location>
        <position position="339"/>
    </location>
    <ligand>
        <name>4-imidazolone-5-propanoate</name>
        <dbReference type="ChEBI" id="CHEBI:77893"/>
    </ligand>
</feature>
<evidence type="ECO:0000256" key="3">
    <source>
        <dbReference type="ARBA" id="ARBA00022801"/>
    </source>
</evidence>
<feature type="domain" description="Amidohydrolase-related" evidence="8">
    <location>
        <begin position="82"/>
        <end position="396"/>
    </location>
</feature>
<dbReference type="UniPathway" id="UPA00379">
    <property type="reaction ID" value="UER00551"/>
</dbReference>
<feature type="binding site" evidence="7">
    <location>
        <position position="334"/>
    </location>
    <ligand>
        <name>Fe(3+)</name>
        <dbReference type="ChEBI" id="CHEBI:29034"/>
    </ligand>
</feature>
<dbReference type="InterPro" id="IPR006680">
    <property type="entry name" value="Amidohydro-rel"/>
</dbReference>
<comment type="catalytic activity">
    <reaction evidence="7">
        <text>4-imidazolone-5-propanoate + H2O = N-formimidoyl-L-glutamate</text>
        <dbReference type="Rhea" id="RHEA:23660"/>
        <dbReference type="ChEBI" id="CHEBI:15377"/>
        <dbReference type="ChEBI" id="CHEBI:58928"/>
        <dbReference type="ChEBI" id="CHEBI:77893"/>
        <dbReference type="EC" id="3.5.2.7"/>
    </reaction>
</comment>
<dbReference type="GO" id="GO:0005737">
    <property type="term" value="C:cytoplasm"/>
    <property type="evidence" value="ECO:0007669"/>
    <property type="project" value="UniProtKB-SubCell"/>
</dbReference>